<protein>
    <submittedName>
        <fullName evidence="9">Ferric reductase-like transmembrane domain-containing protein</fullName>
    </submittedName>
</protein>
<dbReference type="GO" id="GO:0010181">
    <property type="term" value="F:FMN binding"/>
    <property type="evidence" value="ECO:0007669"/>
    <property type="project" value="TreeGrafter"/>
</dbReference>
<feature type="transmembrane region" description="Helical" evidence="7">
    <location>
        <begin position="53"/>
        <end position="70"/>
    </location>
</feature>
<dbReference type="PANTHER" id="PTHR36964:SF1">
    <property type="entry name" value="PROTEIN-METHIONINE-SULFOXIDE REDUCTASE HEME-BINDING SUBUNIT MSRQ"/>
    <property type="match status" value="1"/>
</dbReference>
<dbReference type="GO" id="GO:0020037">
    <property type="term" value="F:heme binding"/>
    <property type="evidence" value="ECO:0007669"/>
    <property type="project" value="TreeGrafter"/>
</dbReference>
<keyword evidence="10" id="KW-1185">Reference proteome</keyword>
<keyword evidence="4 7" id="KW-1133">Transmembrane helix</keyword>
<keyword evidence="5" id="KW-0408">Iron</keyword>
<dbReference type="AlphaFoldDB" id="A0AAP5I6P8"/>
<feature type="transmembrane region" description="Helical" evidence="7">
    <location>
        <begin position="12"/>
        <end position="33"/>
    </location>
</feature>
<proteinExistence type="predicted"/>
<keyword evidence="2" id="KW-0813">Transport</keyword>
<gene>
    <name evidence="9" type="ORF">G7B40_008750</name>
</gene>
<keyword evidence="3 7" id="KW-0812">Transmembrane</keyword>
<evidence type="ECO:0000256" key="6">
    <source>
        <dbReference type="ARBA" id="ARBA00023136"/>
    </source>
</evidence>
<dbReference type="Pfam" id="PF01794">
    <property type="entry name" value="Ferric_reduct"/>
    <property type="match status" value="1"/>
</dbReference>
<reference evidence="10" key="1">
    <citation type="journal article" date="2021" name="Science">
        <title>Hunting the eagle killer: A cyanobacterial neurotoxin causes vacuolar myelinopathy.</title>
        <authorList>
            <person name="Breinlinger S."/>
            <person name="Phillips T.J."/>
            <person name="Haram B.N."/>
            <person name="Mares J."/>
            <person name="Martinez Yerena J.A."/>
            <person name="Hrouzek P."/>
            <person name="Sobotka R."/>
            <person name="Henderson W.M."/>
            <person name="Schmieder P."/>
            <person name="Williams S.M."/>
            <person name="Lauderdale J.D."/>
            <person name="Wilde H.D."/>
            <person name="Gerrin W."/>
            <person name="Kust A."/>
            <person name="Washington J.W."/>
            <person name="Wagner C."/>
            <person name="Geier B."/>
            <person name="Liebeke M."/>
            <person name="Enke H."/>
            <person name="Niedermeyer T.H.J."/>
            <person name="Wilde S.B."/>
        </authorList>
    </citation>
    <scope>NUCLEOTIDE SEQUENCE [LARGE SCALE GENOMIC DNA]</scope>
    <source>
        <strain evidence="10">Thurmond2011</strain>
    </source>
</reference>
<dbReference type="PANTHER" id="PTHR36964">
    <property type="entry name" value="PROTEIN-METHIONINE-SULFOXIDE REDUCTASE HEME-BINDING SUBUNIT MSRQ"/>
    <property type="match status" value="1"/>
</dbReference>
<comment type="subcellular location">
    <subcellularLocation>
        <location evidence="1">Membrane</location>
        <topology evidence="1">Multi-pass membrane protein</topology>
    </subcellularLocation>
</comment>
<dbReference type="GO" id="GO:0005886">
    <property type="term" value="C:plasma membrane"/>
    <property type="evidence" value="ECO:0007669"/>
    <property type="project" value="TreeGrafter"/>
</dbReference>
<dbReference type="EMBL" id="JAALHA020000003">
    <property type="protein sequence ID" value="MDR9894657.1"/>
    <property type="molecule type" value="Genomic_DNA"/>
</dbReference>
<feature type="transmembrane region" description="Helical" evidence="7">
    <location>
        <begin position="82"/>
        <end position="100"/>
    </location>
</feature>
<organism evidence="9 10">
    <name type="scientific">Aetokthonos hydrillicola Thurmond2011</name>
    <dbReference type="NCBI Taxonomy" id="2712845"/>
    <lineage>
        <taxon>Bacteria</taxon>
        <taxon>Bacillati</taxon>
        <taxon>Cyanobacteriota</taxon>
        <taxon>Cyanophyceae</taxon>
        <taxon>Nostocales</taxon>
        <taxon>Hapalosiphonaceae</taxon>
        <taxon>Aetokthonos</taxon>
    </lineage>
</organism>
<feature type="domain" description="Ferric oxidoreductase" evidence="8">
    <location>
        <begin position="13"/>
        <end position="128"/>
    </location>
</feature>
<evidence type="ECO:0000256" key="1">
    <source>
        <dbReference type="ARBA" id="ARBA00004141"/>
    </source>
</evidence>
<comment type="caution">
    <text evidence="9">The sequence shown here is derived from an EMBL/GenBank/DDBJ whole genome shotgun (WGS) entry which is preliminary data.</text>
</comment>
<dbReference type="InterPro" id="IPR013130">
    <property type="entry name" value="Fe3_Rdtase_TM_dom"/>
</dbReference>
<evidence type="ECO:0000256" key="7">
    <source>
        <dbReference type="SAM" id="Phobius"/>
    </source>
</evidence>
<evidence type="ECO:0000256" key="3">
    <source>
        <dbReference type="ARBA" id="ARBA00022692"/>
    </source>
</evidence>
<evidence type="ECO:0000256" key="5">
    <source>
        <dbReference type="ARBA" id="ARBA00023004"/>
    </source>
</evidence>
<dbReference type="Proteomes" id="UP000667802">
    <property type="component" value="Unassembled WGS sequence"/>
</dbReference>
<evidence type="ECO:0000256" key="4">
    <source>
        <dbReference type="ARBA" id="ARBA00022989"/>
    </source>
</evidence>
<evidence type="ECO:0000259" key="8">
    <source>
        <dbReference type="Pfam" id="PF01794"/>
    </source>
</evidence>
<evidence type="ECO:0000313" key="10">
    <source>
        <dbReference type="Proteomes" id="UP000667802"/>
    </source>
</evidence>
<keyword evidence="6 7" id="KW-0472">Membrane</keyword>
<evidence type="ECO:0000256" key="2">
    <source>
        <dbReference type="ARBA" id="ARBA00022448"/>
    </source>
</evidence>
<dbReference type="InterPro" id="IPR022837">
    <property type="entry name" value="MsrQ-like"/>
</dbReference>
<name>A0AAP5I6P8_9CYAN</name>
<accession>A0AAP5I6P8</accession>
<sequence>MEVMDKPIVGSILGLISLLFYIVTLLPTILRVVFPESKETGIPKLLLKHRRGVGILAFLFAVGHAYIYFNKRNLDFFDPKTFWVYVHGGGTFIIFTLLAITSNDWSIKKLKKNWKQLHQLTYPAMFLVAWHIWGKMLGHWSFLTPIGVLCSTAIIVLYCFRLWTEHQAKQAKQDKQQNTKKKASKV</sequence>
<feature type="transmembrane region" description="Helical" evidence="7">
    <location>
        <begin position="142"/>
        <end position="163"/>
    </location>
</feature>
<evidence type="ECO:0000313" key="9">
    <source>
        <dbReference type="EMBL" id="MDR9894657.1"/>
    </source>
</evidence>
<dbReference type="RefSeq" id="WP_208348270.1">
    <property type="nucleotide sequence ID" value="NZ_JAALHA020000003.1"/>
</dbReference>
<dbReference type="GO" id="GO:0016679">
    <property type="term" value="F:oxidoreductase activity, acting on diphenols and related substances as donors"/>
    <property type="evidence" value="ECO:0007669"/>
    <property type="project" value="TreeGrafter"/>
</dbReference>